<dbReference type="AlphaFoldDB" id="A0A7V8SZV8"/>
<dbReference type="EMBL" id="JACDQQ010002355">
    <property type="protein sequence ID" value="MBA0088127.1"/>
    <property type="molecule type" value="Genomic_DNA"/>
</dbReference>
<protein>
    <submittedName>
        <fullName evidence="3">Nuclear transport factor 2 family protein</fullName>
    </submittedName>
</protein>
<proteinExistence type="predicted"/>
<evidence type="ECO:0000256" key="1">
    <source>
        <dbReference type="SAM" id="SignalP"/>
    </source>
</evidence>
<feature type="domain" description="DUF4440" evidence="2">
    <location>
        <begin position="46"/>
        <end position="157"/>
    </location>
</feature>
<evidence type="ECO:0000313" key="4">
    <source>
        <dbReference type="Proteomes" id="UP000567293"/>
    </source>
</evidence>
<dbReference type="Proteomes" id="UP000567293">
    <property type="component" value="Unassembled WGS sequence"/>
</dbReference>
<accession>A0A7V8SZV8</accession>
<keyword evidence="1" id="KW-0732">Signal</keyword>
<evidence type="ECO:0000259" key="2">
    <source>
        <dbReference type="Pfam" id="PF14534"/>
    </source>
</evidence>
<name>A0A7V8SZV8_9BACT</name>
<dbReference type="Gene3D" id="3.10.450.50">
    <property type="match status" value="1"/>
</dbReference>
<dbReference type="InterPro" id="IPR027843">
    <property type="entry name" value="DUF4440"/>
</dbReference>
<dbReference type="SUPFAM" id="SSF54427">
    <property type="entry name" value="NTF2-like"/>
    <property type="match status" value="1"/>
</dbReference>
<feature type="chain" id="PRO_5031431461" evidence="1">
    <location>
        <begin position="25"/>
        <end position="170"/>
    </location>
</feature>
<sequence length="170" mass="18812">MKKLLALLRLVLLLPLLALGVAQASAQAGVPGFEEIKSQEELEKALAALDAALFDSYNRCDLAKFASFFVEDVEFYHDQGGVTLGRAALAESVKKNICGKVTRELVTGSLQVYYMKGYGAVEIGVHRFHHPGHEDSEPVGEAKFIHLWQYKDGAWKITRVISFDHHQAAK</sequence>
<dbReference type="Pfam" id="PF14534">
    <property type="entry name" value="DUF4440"/>
    <property type="match status" value="1"/>
</dbReference>
<dbReference type="InterPro" id="IPR032710">
    <property type="entry name" value="NTF2-like_dom_sf"/>
</dbReference>
<evidence type="ECO:0000313" key="3">
    <source>
        <dbReference type="EMBL" id="MBA0088127.1"/>
    </source>
</evidence>
<reference evidence="3" key="1">
    <citation type="submission" date="2020-06" db="EMBL/GenBank/DDBJ databases">
        <title>Legume-microbial interactions unlock mineral nutrients during tropical forest succession.</title>
        <authorList>
            <person name="Epihov D.Z."/>
        </authorList>
    </citation>
    <scope>NUCLEOTIDE SEQUENCE [LARGE SCALE GENOMIC DNA]</scope>
    <source>
        <strain evidence="3">Pan2503</strain>
    </source>
</reference>
<organism evidence="3 4">
    <name type="scientific">Candidatus Acidiferrum panamense</name>
    <dbReference type="NCBI Taxonomy" id="2741543"/>
    <lineage>
        <taxon>Bacteria</taxon>
        <taxon>Pseudomonadati</taxon>
        <taxon>Acidobacteriota</taxon>
        <taxon>Terriglobia</taxon>
        <taxon>Candidatus Acidiferrales</taxon>
        <taxon>Candidatus Acidiferrum</taxon>
    </lineage>
</organism>
<gene>
    <name evidence="3" type="ORF">HRJ53_24345</name>
</gene>
<keyword evidence="4" id="KW-1185">Reference proteome</keyword>
<feature type="signal peptide" evidence="1">
    <location>
        <begin position="1"/>
        <end position="24"/>
    </location>
</feature>
<comment type="caution">
    <text evidence="3">The sequence shown here is derived from an EMBL/GenBank/DDBJ whole genome shotgun (WGS) entry which is preliminary data.</text>
</comment>